<keyword evidence="6" id="KW-0732">Signal</keyword>
<reference evidence="8 9" key="1">
    <citation type="submission" date="2016-10" db="EMBL/GenBank/DDBJ databases">
        <title>Actinomyces aegypiusis sp. nov., isolated from the Aegypius monachus in Qinghai Tibet Plateau China.</title>
        <authorList>
            <person name="Wang Y."/>
        </authorList>
    </citation>
    <scope>NUCLEOTIDE SEQUENCE [LARGE SCALE GENOMIC DNA]</scope>
    <source>
        <strain evidence="8 9">VUL4_3</strain>
    </source>
</reference>
<dbReference type="GO" id="GO:0004553">
    <property type="term" value="F:hydrolase activity, hydrolyzing O-glycosyl compounds"/>
    <property type="evidence" value="ECO:0007669"/>
    <property type="project" value="InterPro"/>
</dbReference>
<feature type="domain" description="SLH" evidence="7">
    <location>
        <begin position="550"/>
        <end position="613"/>
    </location>
</feature>
<gene>
    <name evidence="8" type="ORF">BK816_06960</name>
</gene>
<comment type="similarity">
    <text evidence="1">Belongs to the glycosyl hydrolase 43 family.</text>
</comment>
<evidence type="ECO:0000256" key="6">
    <source>
        <dbReference type="SAM" id="SignalP"/>
    </source>
</evidence>
<evidence type="ECO:0000313" key="9">
    <source>
        <dbReference type="Proteomes" id="UP000176288"/>
    </source>
</evidence>
<evidence type="ECO:0000256" key="2">
    <source>
        <dbReference type="ARBA" id="ARBA00022801"/>
    </source>
</evidence>
<dbReference type="InterPro" id="IPR006311">
    <property type="entry name" value="TAT_signal"/>
</dbReference>
<dbReference type="SUPFAM" id="SSF75005">
    <property type="entry name" value="Arabinanase/levansucrase/invertase"/>
    <property type="match status" value="1"/>
</dbReference>
<protein>
    <recommendedName>
        <fullName evidence="7">SLH domain-containing protein</fullName>
    </recommendedName>
</protein>
<feature type="region of interest" description="Disordered" evidence="5">
    <location>
        <begin position="32"/>
        <end position="72"/>
    </location>
</feature>
<keyword evidence="9" id="KW-1185">Reference proteome</keyword>
<dbReference type="Gene3D" id="2.115.10.20">
    <property type="entry name" value="Glycosyl hydrolase domain, family 43"/>
    <property type="match status" value="1"/>
</dbReference>
<dbReference type="AlphaFoldDB" id="A0A1D9MLK2"/>
<feature type="compositionally biased region" description="Basic and acidic residues" evidence="5">
    <location>
        <begin position="53"/>
        <end position="72"/>
    </location>
</feature>
<keyword evidence="2" id="KW-0378">Hydrolase</keyword>
<dbReference type="PANTHER" id="PTHR42812">
    <property type="entry name" value="BETA-XYLOSIDASE"/>
    <property type="match status" value="1"/>
</dbReference>
<evidence type="ECO:0000256" key="1">
    <source>
        <dbReference type="ARBA" id="ARBA00009865"/>
    </source>
</evidence>
<feature type="signal peptide" evidence="6">
    <location>
        <begin position="1"/>
        <end position="34"/>
    </location>
</feature>
<dbReference type="PANTHER" id="PTHR42812:SF5">
    <property type="entry name" value="ENDO-ARABINASE"/>
    <property type="match status" value="1"/>
</dbReference>
<dbReference type="InterPro" id="IPR051795">
    <property type="entry name" value="Glycosyl_Hydrlase_43"/>
</dbReference>
<proteinExistence type="inferred from homology"/>
<feature type="domain" description="SLH" evidence="7">
    <location>
        <begin position="484"/>
        <end position="549"/>
    </location>
</feature>
<dbReference type="InterPro" id="IPR001119">
    <property type="entry name" value="SLH_dom"/>
</dbReference>
<dbReference type="PROSITE" id="PS51318">
    <property type="entry name" value="TAT"/>
    <property type="match status" value="1"/>
</dbReference>
<dbReference type="EMBL" id="CP017812">
    <property type="protein sequence ID" value="AOZ73059.1"/>
    <property type="molecule type" value="Genomic_DNA"/>
</dbReference>
<accession>A0A1D9MLK2</accession>
<dbReference type="PROSITE" id="PS51272">
    <property type="entry name" value="SLH"/>
    <property type="match status" value="2"/>
</dbReference>
<sequence length="680" mass="75317">MQNLHSRTRRVLAAAASVTVAASLGLAGATSAMAADKPVAKDKATKTATAEPKAAKTPEAKPAAKAEPKKVDKVLEHEPFNKDTNFEYVDNFPDPDIYFDKDTKTYYAFSTTAKGALAPVVTSKDLKVWSDVDGYKPPKNPKNGRYPLKYLRAMKDNWGNAIAEHFVDGLLDLPVWTSAPNSDKDESNFKRRIWAPTVEKLDNGNYLMVFAVEQAPESKTLGYGRWCLSYAVATKELAAQSGRKLTPAGPYADTTSKPLYCSDDPAGTIDPDLFRDPKTGQLYLLAKNEGNNKNGFPGGAAKLHVHKVKQNGNTISLEGKDTVLSYAQMEPWREGYEPGMRHTWEGLLNENPSMVYYKGKYYLFYSANEYKTADYATGYSICETPMGPCKRVSTQPLLKADKAWNQLGPGGASAFVDTEGKLRLAYHAYPAKMRDDKGNLKDVTNLDQTPRVLQVGTLDTYDKAGRLVITERSNRLPADVAAPKTGKFIDINKTTDHYAAMVWMDKTGIATGWAAKGGRTYRPTTPVTREAMAAFIYRAAGSPIYTPPANSADCFKDISKSAFSKQICWMKESGLSKGWPDKTFRPNDPISREAMAAFMYRLAKSPKFTPVTKDGFVDLSKSYFKKEMQWMQAAGIANGWKVDGKREYRPAVNVNRDAMAVFLKNMVSKYSIKFDGTKRL</sequence>
<organism evidence="8 9">
    <name type="scientific">Boudabousia tangfeifanii</name>
    <dbReference type="NCBI Taxonomy" id="1912795"/>
    <lineage>
        <taxon>Bacteria</taxon>
        <taxon>Bacillati</taxon>
        <taxon>Actinomycetota</taxon>
        <taxon>Actinomycetes</taxon>
        <taxon>Actinomycetales</taxon>
        <taxon>Actinomycetaceae</taxon>
        <taxon>Boudabousia</taxon>
    </lineage>
</organism>
<dbReference type="Pfam" id="PF00395">
    <property type="entry name" value="SLH"/>
    <property type="match status" value="1"/>
</dbReference>
<evidence type="ECO:0000256" key="4">
    <source>
        <dbReference type="PIRSR" id="PIRSR606710-2"/>
    </source>
</evidence>
<dbReference type="GO" id="GO:0005975">
    <property type="term" value="P:carbohydrate metabolic process"/>
    <property type="evidence" value="ECO:0007669"/>
    <property type="project" value="InterPro"/>
</dbReference>
<dbReference type="KEGG" id="avu:BK816_06960"/>
<dbReference type="RefSeq" id="WP_071164523.1">
    <property type="nucleotide sequence ID" value="NZ_CP017812.1"/>
</dbReference>
<dbReference type="InterPro" id="IPR023296">
    <property type="entry name" value="Glyco_hydro_beta-prop_sf"/>
</dbReference>
<evidence type="ECO:0000313" key="8">
    <source>
        <dbReference type="EMBL" id="AOZ73059.1"/>
    </source>
</evidence>
<dbReference type="Pfam" id="PF04616">
    <property type="entry name" value="Glyco_hydro_43"/>
    <property type="match status" value="1"/>
</dbReference>
<feature type="chain" id="PRO_5009443748" description="SLH domain-containing protein" evidence="6">
    <location>
        <begin position="35"/>
        <end position="680"/>
    </location>
</feature>
<dbReference type="Proteomes" id="UP000176288">
    <property type="component" value="Chromosome"/>
</dbReference>
<evidence type="ECO:0000256" key="3">
    <source>
        <dbReference type="ARBA" id="ARBA00023295"/>
    </source>
</evidence>
<evidence type="ECO:0000259" key="7">
    <source>
        <dbReference type="PROSITE" id="PS51272"/>
    </source>
</evidence>
<dbReference type="InterPro" id="IPR006710">
    <property type="entry name" value="Glyco_hydro_43"/>
</dbReference>
<keyword evidence="3" id="KW-0326">Glycosidase</keyword>
<evidence type="ECO:0000256" key="5">
    <source>
        <dbReference type="SAM" id="MobiDB-lite"/>
    </source>
</evidence>
<name>A0A1D9MLK2_9ACTO</name>
<feature type="site" description="Important for catalytic activity, responsible for pKa modulation of the active site Glu and correct orientation of both the proton donor and substrate" evidence="4">
    <location>
        <position position="270"/>
    </location>
</feature>